<organism evidence="1 2">
    <name type="scientific">[Clostridium] cellulosi</name>
    <dbReference type="NCBI Taxonomy" id="29343"/>
    <lineage>
        <taxon>Bacteria</taxon>
        <taxon>Bacillati</taxon>
        <taxon>Bacillota</taxon>
        <taxon>Clostridia</taxon>
        <taxon>Eubacteriales</taxon>
        <taxon>Oscillospiraceae</taxon>
        <taxon>Oscillospiraceae incertae sedis</taxon>
    </lineage>
</organism>
<protein>
    <recommendedName>
        <fullName evidence="3">Spore coat associated protein CotJA</fullName>
    </recommendedName>
</protein>
<accession>A0A078KUN7</accession>
<dbReference type="KEGG" id="ccel:CCDG5_1751"/>
<dbReference type="Pfam" id="PF11007">
    <property type="entry name" value="CotJA"/>
    <property type="match status" value="1"/>
</dbReference>
<keyword evidence="2" id="KW-1185">Reference proteome</keyword>
<proteinExistence type="predicted"/>
<evidence type="ECO:0008006" key="3">
    <source>
        <dbReference type="Google" id="ProtNLM"/>
    </source>
</evidence>
<dbReference type="EMBL" id="LM995447">
    <property type="protein sequence ID" value="CDZ24850.1"/>
    <property type="molecule type" value="Genomic_DNA"/>
</dbReference>
<reference evidence="2" key="1">
    <citation type="submission" date="2014-07" db="EMBL/GenBank/DDBJ databases">
        <authorList>
            <person name="Wibberg D."/>
        </authorList>
    </citation>
    <scope>NUCLEOTIDE SEQUENCE [LARGE SCALE GENOMIC DNA]</scope>
    <source>
        <strain evidence="2">DG5</strain>
    </source>
</reference>
<dbReference type="STRING" id="29343.CCDG5_1751"/>
<gene>
    <name evidence="1" type="ORF">CCDG5_1751</name>
</gene>
<dbReference type="PATRIC" id="fig|29343.3.peg.1839"/>
<name>A0A078KUN7_9FIRM</name>
<evidence type="ECO:0000313" key="1">
    <source>
        <dbReference type="EMBL" id="CDZ24850.1"/>
    </source>
</evidence>
<dbReference type="AlphaFoldDB" id="A0A078KUN7"/>
<dbReference type="InterPro" id="IPR020256">
    <property type="entry name" value="Spore_coat_CotJA"/>
</dbReference>
<dbReference type="Proteomes" id="UP000032431">
    <property type="component" value="Chromosome I"/>
</dbReference>
<evidence type="ECO:0000313" key="2">
    <source>
        <dbReference type="Proteomes" id="UP000032431"/>
    </source>
</evidence>
<sequence>MFYIRVLGLYRRVILKKGVIALIPDDVFSQMYPLQPDRSAFPAQTPIGMAYVPFQQLTAIYDENTGFKAGTIFPDLDKPWIGSGGCMK</sequence>
<dbReference type="HOGENOM" id="CLU_2463613_0_0_9"/>